<dbReference type="GO" id="GO:0022857">
    <property type="term" value="F:transmembrane transporter activity"/>
    <property type="evidence" value="ECO:0007669"/>
    <property type="project" value="InterPro"/>
</dbReference>
<evidence type="ECO:0000256" key="2">
    <source>
        <dbReference type="ARBA" id="ARBA00022448"/>
    </source>
</evidence>
<keyword evidence="10" id="KW-1185">Reference proteome</keyword>
<dbReference type="EMBL" id="MU838997">
    <property type="protein sequence ID" value="KAK1772129.1"/>
    <property type="molecule type" value="Genomic_DNA"/>
</dbReference>
<reference evidence="9" key="1">
    <citation type="submission" date="2023-06" db="EMBL/GenBank/DDBJ databases">
        <title>Genome-scale phylogeny and comparative genomics of the fungal order Sordariales.</title>
        <authorList>
            <consortium name="Lawrence Berkeley National Laboratory"/>
            <person name="Hensen N."/>
            <person name="Bonometti L."/>
            <person name="Westerberg I."/>
            <person name="Brannstrom I.O."/>
            <person name="Guillou S."/>
            <person name="Cros-Aarteil S."/>
            <person name="Calhoun S."/>
            <person name="Haridas S."/>
            <person name="Kuo A."/>
            <person name="Mondo S."/>
            <person name="Pangilinan J."/>
            <person name="Riley R."/>
            <person name="Labutti K."/>
            <person name="Andreopoulos B."/>
            <person name="Lipzen A."/>
            <person name="Chen C."/>
            <person name="Yanf M."/>
            <person name="Daum C."/>
            <person name="Ng V."/>
            <person name="Clum A."/>
            <person name="Steindorff A."/>
            <person name="Ohm R."/>
            <person name="Martin F."/>
            <person name="Silar P."/>
            <person name="Natvig D."/>
            <person name="Lalanne C."/>
            <person name="Gautier V."/>
            <person name="Ament-Velasquez S.L."/>
            <person name="Kruys A."/>
            <person name="Hutchinson M.I."/>
            <person name="Powell A.J."/>
            <person name="Barry K."/>
            <person name="Miller A.N."/>
            <person name="Grigoriev I.V."/>
            <person name="Debuchy R."/>
            <person name="Gladieux P."/>
            <person name="Thoren M.H."/>
            <person name="Johannesson H."/>
        </authorList>
    </citation>
    <scope>NUCLEOTIDE SEQUENCE</scope>
    <source>
        <strain evidence="9">8032-3</strain>
    </source>
</reference>
<gene>
    <name evidence="9" type="ORF">QBC33DRAFT_614787</name>
</gene>
<evidence type="ECO:0000313" key="10">
    <source>
        <dbReference type="Proteomes" id="UP001244011"/>
    </source>
</evidence>
<feature type="region of interest" description="Disordered" evidence="6">
    <location>
        <begin position="1"/>
        <end position="24"/>
    </location>
</feature>
<organism evidence="9 10">
    <name type="scientific">Phialemonium atrogriseum</name>
    <dbReference type="NCBI Taxonomy" id="1093897"/>
    <lineage>
        <taxon>Eukaryota</taxon>
        <taxon>Fungi</taxon>
        <taxon>Dikarya</taxon>
        <taxon>Ascomycota</taxon>
        <taxon>Pezizomycotina</taxon>
        <taxon>Sordariomycetes</taxon>
        <taxon>Sordariomycetidae</taxon>
        <taxon>Cephalothecales</taxon>
        <taxon>Cephalothecaceae</taxon>
        <taxon>Phialemonium</taxon>
    </lineage>
</organism>
<dbReference type="Pfam" id="PF07690">
    <property type="entry name" value="MFS_1"/>
    <property type="match status" value="1"/>
</dbReference>
<accession>A0AAJ0CBE6</accession>
<dbReference type="FunFam" id="1.20.1250.20:FF:000057">
    <property type="entry name" value="MFS general substrate transporter"/>
    <property type="match status" value="1"/>
</dbReference>
<keyword evidence="5 7" id="KW-0472">Membrane</keyword>
<sequence length="493" mass="54226">MELSKDVPTELSDNVKSSPSSIDVAGDEAEERRIAMANYVPGTKKEKLLVRKVDLIMIPMLWWMCVLAYVDRNNIGNAKAAGMNDSLGLDDQGYSMLISIFFIGYVVWEVPSNIVMARTRPSLYLPGLMVIWGALVTGMSQAKNSKDILVYRFFLGVVEAGFLPGVMYLMSCWYKKSEIGKRFSIFFTALCVAGAVSGLISGAVISGLEGTRGMEGWRWLFLIEGVLTVLTGMFAVFVLPDYPDTTRRLNLEERQLAAVRILQDKHATTAQATRSLTSWQSIKAAVSDLRTYFFAILYFLDNGSTTISYFIPTVLSDMGYQGVKAQWMTVPIWMVGTVFLLVLPQSSDRTGDRRWHIAGGLAMSFVSAVISATVLNSAVRYTFICFYISGLYSTLPLILSWGSEVIGLPAEKRAVVIAMVNCIGNLSAIYGSQLWPSEDGPRYVKGFAAVAAFAGFSALLSAAGPLIFRWLPSFPTKAERELAEEEQAASPVE</sequence>
<dbReference type="SUPFAM" id="SSF103473">
    <property type="entry name" value="MFS general substrate transporter"/>
    <property type="match status" value="1"/>
</dbReference>
<feature type="transmembrane region" description="Helical" evidence="7">
    <location>
        <begin position="93"/>
        <end position="111"/>
    </location>
</feature>
<feature type="compositionally biased region" description="Polar residues" evidence="6">
    <location>
        <begin position="11"/>
        <end position="21"/>
    </location>
</feature>
<keyword evidence="4 7" id="KW-1133">Transmembrane helix</keyword>
<keyword evidence="2" id="KW-0813">Transport</keyword>
<name>A0AAJ0CBE6_9PEZI</name>
<evidence type="ECO:0000256" key="1">
    <source>
        <dbReference type="ARBA" id="ARBA00004141"/>
    </source>
</evidence>
<dbReference type="PROSITE" id="PS50850">
    <property type="entry name" value="MFS"/>
    <property type="match status" value="1"/>
</dbReference>
<feature type="transmembrane region" description="Helical" evidence="7">
    <location>
        <begin position="183"/>
        <end position="205"/>
    </location>
</feature>
<evidence type="ECO:0000256" key="7">
    <source>
        <dbReference type="SAM" id="Phobius"/>
    </source>
</evidence>
<feature type="transmembrane region" description="Helical" evidence="7">
    <location>
        <begin position="323"/>
        <end position="343"/>
    </location>
</feature>
<dbReference type="AlphaFoldDB" id="A0AAJ0CBE6"/>
<dbReference type="GO" id="GO:0016020">
    <property type="term" value="C:membrane"/>
    <property type="evidence" value="ECO:0007669"/>
    <property type="project" value="UniProtKB-SubCell"/>
</dbReference>
<dbReference type="PANTHER" id="PTHR43791">
    <property type="entry name" value="PERMEASE-RELATED"/>
    <property type="match status" value="1"/>
</dbReference>
<feature type="transmembrane region" description="Helical" evidence="7">
    <location>
        <begin position="217"/>
        <end position="239"/>
    </location>
</feature>
<dbReference type="PANTHER" id="PTHR43791:SF38">
    <property type="entry name" value="MAJOR FACILITATOR SUPERFAMILY (MFS) PROFILE DOMAIN-CONTAINING PROTEIN"/>
    <property type="match status" value="1"/>
</dbReference>
<dbReference type="Proteomes" id="UP001244011">
    <property type="component" value="Unassembled WGS sequence"/>
</dbReference>
<feature type="domain" description="Major facilitator superfamily (MFS) profile" evidence="8">
    <location>
        <begin position="57"/>
        <end position="475"/>
    </location>
</feature>
<dbReference type="GeneID" id="85315801"/>
<dbReference type="InterPro" id="IPR036259">
    <property type="entry name" value="MFS_trans_sf"/>
</dbReference>
<feature type="transmembrane region" description="Helical" evidence="7">
    <location>
        <begin position="355"/>
        <end position="375"/>
    </location>
</feature>
<dbReference type="InterPro" id="IPR011701">
    <property type="entry name" value="MFS"/>
</dbReference>
<comment type="caution">
    <text evidence="9">The sequence shown here is derived from an EMBL/GenBank/DDBJ whole genome shotgun (WGS) entry which is preliminary data.</text>
</comment>
<evidence type="ECO:0000256" key="5">
    <source>
        <dbReference type="ARBA" id="ARBA00023136"/>
    </source>
</evidence>
<evidence type="ECO:0000256" key="4">
    <source>
        <dbReference type="ARBA" id="ARBA00022989"/>
    </source>
</evidence>
<evidence type="ECO:0000259" key="8">
    <source>
        <dbReference type="PROSITE" id="PS50850"/>
    </source>
</evidence>
<proteinExistence type="predicted"/>
<feature type="transmembrane region" description="Helical" evidence="7">
    <location>
        <begin position="292"/>
        <end position="311"/>
    </location>
</feature>
<feature type="transmembrane region" description="Helical" evidence="7">
    <location>
        <begin position="447"/>
        <end position="471"/>
    </location>
</feature>
<feature type="transmembrane region" description="Helical" evidence="7">
    <location>
        <begin position="381"/>
        <end position="402"/>
    </location>
</feature>
<dbReference type="Gene3D" id="1.20.1250.20">
    <property type="entry name" value="MFS general substrate transporter like domains"/>
    <property type="match status" value="2"/>
</dbReference>
<dbReference type="FunFam" id="1.20.1250.20:FF:000013">
    <property type="entry name" value="MFS general substrate transporter"/>
    <property type="match status" value="1"/>
</dbReference>
<comment type="subcellular location">
    <subcellularLocation>
        <location evidence="1">Membrane</location>
        <topology evidence="1">Multi-pass membrane protein</topology>
    </subcellularLocation>
</comment>
<dbReference type="RefSeq" id="XP_060288342.1">
    <property type="nucleotide sequence ID" value="XM_060432614.1"/>
</dbReference>
<feature type="transmembrane region" description="Helical" evidence="7">
    <location>
        <begin position="414"/>
        <end position="435"/>
    </location>
</feature>
<evidence type="ECO:0000313" key="9">
    <source>
        <dbReference type="EMBL" id="KAK1772129.1"/>
    </source>
</evidence>
<dbReference type="InterPro" id="IPR020846">
    <property type="entry name" value="MFS_dom"/>
</dbReference>
<evidence type="ECO:0000256" key="3">
    <source>
        <dbReference type="ARBA" id="ARBA00022692"/>
    </source>
</evidence>
<feature type="transmembrane region" description="Helical" evidence="7">
    <location>
        <begin position="148"/>
        <end position="171"/>
    </location>
</feature>
<feature type="transmembrane region" description="Helical" evidence="7">
    <location>
        <begin position="53"/>
        <end position="70"/>
    </location>
</feature>
<keyword evidence="3 7" id="KW-0812">Transmembrane</keyword>
<feature type="transmembrane region" description="Helical" evidence="7">
    <location>
        <begin position="123"/>
        <end position="142"/>
    </location>
</feature>
<protein>
    <submittedName>
        <fullName evidence="9">Major facilitator superfamily domain-containing protein</fullName>
    </submittedName>
</protein>
<evidence type="ECO:0000256" key="6">
    <source>
        <dbReference type="SAM" id="MobiDB-lite"/>
    </source>
</evidence>